<organism evidence="14 15">
    <name type="scientific">Kingella denitrificans ATCC 33394</name>
    <dbReference type="NCBI Taxonomy" id="888741"/>
    <lineage>
        <taxon>Bacteria</taxon>
        <taxon>Pseudomonadati</taxon>
        <taxon>Pseudomonadota</taxon>
        <taxon>Betaproteobacteria</taxon>
        <taxon>Neisseriales</taxon>
        <taxon>Neisseriaceae</taxon>
        <taxon>Kingella</taxon>
    </lineage>
</organism>
<evidence type="ECO:0000259" key="13">
    <source>
        <dbReference type="PROSITE" id="PS52015"/>
    </source>
</evidence>
<feature type="region of interest" description="Disordered" evidence="11">
    <location>
        <begin position="25"/>
        <end position="47"/>
    </location>
</feature>
<dbReference type="InterPro" id="IPR037682">
    <property type="entry name" value="TonB_C"/>
</dbReference>
<feature type="chain" id="PRO_5003247004" description="Protein TonB" evidence="12">
    <location>
        <begin position="22"/>
        <end position="120"/>
    </location>
</feature>
<evidence type="ECO:0000256" key="12">
    <source>
        <dbReference type="SAM" id="SignalP"/>
    </source>
</evidence>
<dbReference type="PRINTS" id="PR01374">
    <property type="entry name" value="TONBPROTEIN"/>
</dbReference>
<evidence type="ECO:0000256" key="5">
    <source>
        <dbReference type="ARBA" id="ARBA00022519"/>
    </source>
</evidence>
<sequence length="120" mass="13265">MKNIALIFAAALALSACRATPKECTPKDIRPPKELHRPSLQYPSASQDVGDEGIVTLRFIVQPDGSVSDIQIARSSGHRRLDAAAQRNLRDTKFQPATCHGKPIAMRMHYSFTFELTDDS</sequence>
<gene>
    <name evidence="14" type="primary">tonB</name>
    <name evidence="14" type="ORF">HMPREF9098_1053</name>
</gene>
<reference evidence="14 15" key="1">
    <citation type="submission" date="2011-01" db="EMBL/GenBank/DDBJ databases">
        <authorList>
            <person name="Muzny D."/>
            <person name="Qin X."/>
            <person name="Deng J."/>
            <person name="Jiang H."/>
            <person name="Liu Y."/>
            <person name="Qu J."/>
            <person name="Song X.-Z."/>
            <person name="Zhang L."/>
            <person name="Thornton R."/>
            <person name="Coyle M."/>
            <person name="Francisco L."/>
            <person name="Jackson L."/>
            <person name="Javaid M."/>
            <person name="Korchina V."/>
            <person name="Kovar C."/>
            <person name="Mata R."/>
            <person name="Mathew T."/>
            <person name="Ngo R."/>
            <person name="Nguyen L."/>
            <person name="Nguyen N."/>
            <person name="Okwuonu G."/>
            <person name="Ongeri F."/>
            <person name="Pham C."/>
            <person name="Simmons D."/>
            <person name="Wilczek-Boney K."/>
            <person name="Hale W."/>
            <person name="Jakkamsetti A."/>
            <person name="Pham P."/>
            <person name="Ruth R."/>
            <person name="San Lucas F."/>
            <person name="Warren J."/>
            <person name="Zhang J."/>
            <person name="Zhao Z."/>
            <person name="Zhou C."/>
            <person name="Zhu D."/>
            <person name="Lee S."/>
            <person name="Bess C."/>
            <person name="Blankenburg K."/>
            <person name="Forbes L."/>
            <person name="Fu Q."/>
            <person name="Gubbala S."/>
            <person name="Hirani K."/>
            <person name="Jayaseelan J.C."/>
            <person name="Lara F."/>
            <person name="Munidasa M."/>
            <person name="Palculict T."/>
            <person name="Patil S."/>
            <person name="Pu L.-L."/>
            <person name="Saada N."/>
            <person name="Tang L."/>
            <person name="Weissenberger G."/>
            <person name="Zhu Y."/>
            <person name="Hemphill L."/>
            <person name="Shang Y."/>
            <person name="Youmans B."/>
            <person name="Ayvaz T."/>
            <person name="Ross M."/>
            <person name="Santibanez J."/>
            <person name="Aqrawi P."/>
            <person name="Gross S."/>
            <person name="Joshi V."/>
            <person name="Fowler G."/>
            <person name="Nazareth L."/>
            <person name="Reid J."/>
            <person name="Worley K."/>
            <person name="Petrosino J."/>
            <person name="Highlander S."/>
            <person name="Gibbs R."/>
        </authorList>
    </citation>
    <scope>NUCLEOTIDE SEQUENCE [LARGE SCALE GENOMIC DNA]</scope>
    <source>
        <strain evidence="14 15">ATCC 33394</strain>
    </source>
</reference>
<dbReference type="SUPFAM" id="SSF74653">
    <property type="entry name" value="TolA/TonB C-terminal domain"/>
    <property type="match status" value="1"/>
</dbReference>
<dbReference type="GO" id="GO:0005886">
    <property type="term" value="C:plasma membrane"/>
    <property type="evidence" value="ECO:0007669"/>
    <property type="project" value="UniProtKB-SubCell"/>
</dbReference>
<keyword evidence="9" id="KW-0472">Membrane</keyword>
<dbReference type="HOGENOM" id="CLU_2081661_0_0_4"/>
<evidence type="ECO:0000256" key="4">
    <source>
        <dbReference type="ARBA" id="ARBA00022475"/>
    </source>
</evidence>
<keyword evidence="4 10" id="KW-1003">Cell membrane</keyword>
<accession>F0EYW9</accession>
<dbReference type="AlphaFoldDB" id="F0EYW9"/>
<comment type="function">
    <text evidence="10">Interacts with outer membrane receptor proteins that carry out high-affinity binding and energy dependent uptake into the periplasmic space of specific substrates. It could act to transduce energy from the cytoplasmic membrane to specific energy-requiring processes in the outer membrane, resulting in the release into the periplasm of ligands bound by these outer membrane proteins.</text>
</comment>
<evidence type="ECO:0000256" key="2">
    <source>
        <dbReference type="ARBA" id="ARBA00006555"/>
    </source>
</evidence>
<evidence type="ECO:0000256" key="7">
    <source>
        <dbReference type="ARBA" id="ARBA00022927"/>
    </source>
</evidence>
<feature type="compositionally biased region" description="Basic and acidic residues" evidence="11">
    <location>
        <begin position="25"/>
        <end position="37"/>
    </location>
</feature>
<keyword evidence="5 10" id="KW-0997">Cell inner membrane</keyword>
<dbReference type="GO" id="GO:0055085">
    <property type="term" value="P:transmembrane transport"/>
    <property type="evidence" value="ECO:0007669"/>
    <property type="project" value="InterPro"/>
</dbReference>
<dbReference type="GO" id="GO:0030288">
    <property type="term" value="C:outer membrane-bounded periplasmic space"/>
    <property type="evidence" value="ECO:0007669"/>
    <property type="project" value="InterPro"/>
</dbReference>
<dbReference type="InterPro" id="IPR006260">
    <property type="entry name" value="TonB/TolA_C"/>
</dbReference>
<evidence type="ECO:0000256" key="11">
    <source>
        <dbReference type="SAM" id="MobiDB-lite"/>
    </source>
</evidence>
<dbReference type="InterPro" id="IPR051045">
    <property type="entry name" value="TonB-dependent_transducer"/>
</dbReference>
<keyword evidence="8" id="KW-1133">Transmembrane helix</keyword>
<dbReference type="InterPro" id="IPR003538">
    <property type="entry name" value="TonB"/>
</dbReference>
<keyword evidence="6" id="KW-0812">Transmembrane</keyword>
<keyword evidence="14" id="KW-0675">Receptor</keyword>
<evidence type="ECO:0000256" key="10">
    <source>
        <dbReference type="RuleBase" id="RU362123"/>
    </source>
</evidence>
<dbReference type="RefSeq" id="WP_003782464.1">
    <property type="nucleotide sequence ID" value="NZ_GL870929.1"/>
</dbReference>
<dbReference type="STRING" id="888741.HMPREF9098_1053"/>
<evidence type="ECO:0000313" key="14">
    <source>
        <dbReference type="EMBL" id="EGC17727.1"/>
    </source>
</evidence>
<evidence type="ECO:0000256" key="1">
    <source>
        <dbReference type="ARBA" id="ARBA00004383"/>
    </source>
</evidence>
<feature type="domain" description="TonB C-terminal" evidence="13">
    <location>
        <begin position="27"/>
        <end position="120"/>
    </location>
</feature>
<comment type="subcellular location">
    <subcellularLocation>
        <location evidence="1 10">Cell inner membrane</location>
        <topology evidence="1 10">Single-pass membrane protein</topology>
        <orientation evidence="1 10">Periplasmic side</orientation>
    </subcellularLocation>
</comment>
<evidence type="ECO:0000313" key="15">
    <source>
        <dbReference type="Proteomes" id="UP000004088"/>
    </source>
</evidence>
<dbReference type="Gene3D" id="3.30.1150.10">
    <property type="match status" value="1"/>
</dbReference>
<evidence type="ECO:0000256" key="9">
    <source>
        <dbReference type="ARBA" id="ARBA00023136"/>
    </source>
</evidence>
<comment type="similarity">
    <text evidence="2 10">Belongs to the TonB family.</text>
</comment>
<feature type="signal peptide" evidence="12">
    <location>
        <begin position="1"/>
        <end position="21"/>
    </location>
</feature>
<dbReference type="PROSITE" id="PS51257">
    <property type="entry name" value="PROKAR_LIPOPROTEIN"/>
    <property type="match status" value="1"/>
</dbReference>
<dbReference type="PROSITE" id="PS52015">
    <property type="entry name" value="TONB_CTD"/>
    <property type="match status" value="1"/>
</dbReference>
<dbReference type="GO" id="GO:0015891">
    <property type="term" value="P:siderophore transport"/>
    <property type="evidence" value="ECO:0007669"/>
    <property type="project" value="InterPro"/>
</dbReference>
<keyword evidence="7 10" id="KW-0653">Protein transport</keyword>
<dbReference type="GO" id="GO:0015031">
    <property type="term" value="P:protein transport"/>
    <property type="evidence" value="ECO:0007669"/>
    <property type="project" value="UniProtKB-UniRule"/>
</dbReference>
<evidence type="ECO:0000256" key="8">
    <source>
        <dbReference type="ARBA" id="ARBA00022989"/>
    </source>
</evidence>
<protein>
    <recommendedName>
        <fullName evidence="10">Protein TonB</fullName>
    </recommendedName>
</protein>
<keyword evidence="10" id="KW-0735">Signal-anchor</keyword>
<keyword evidence="15" id="KW-1185">Reference proteome</keyword>
<dbReference type="Pfam" id="PF03544">
    <property type="entry name" value="TonB_C"/>
    <property type="match status" value="1"/>
</dbReference>
<dbReference type="NCBIfam" id="TIGR01352">
    <property type="entry name" value="tonB_Cterm"/>
    <property type="match status" value="1"/>
</dbReference>
<evidence type="ECO:0000256" key="6">
    <source>
        <dbReference type="ARBA" id="ARBA00022692"/>
    </source>
</evidence>
<keyword evidence="12" id="KW-0732">Signal</keyword>
<dbReference type="GO" id="GO:0031992">
    <property type="term" value="F:energy transducer activity"/>
    <property type="evidence" value="ECO:0007669"/>
    <property type="project" value="InterPro"/>
</dbReference>
<comment type="caution">
    <text evidence="14">The sequence shown here is derived from an EMBL/GenBank/DDBJ whole genome shotgun (WGS) entry which is preliminary data.</text>
</comment>
<evidence type="ECO:0000256" key="3">
    <source>
        <dbReference type="ARBA" id="ARBA00022448"/>
    </source>
</evidence>
<proteinExistence type="inferred from homology"/>
<dbReference type="EMBL" id="AEWV01000015">
    <property type="protein sequence ID" value="EGC17727.1"/>
    <property type="molecule type" value="Genomic_DNA"/>
</dbReference>
<keyword evidence="3 10" id="KW-0813">Transport</keyword>
<name>F0EYW9_9NEIS</name>
<dbReference type="Proteomes" id="UP000004088">
    <property type="component" value="Unassembled WGS sequence"/>
</dbReference>
<dbReference type="PANTHER" id="PTHR33446">
    <property type="entry name" value="PROTEIN TONB-RELATED"/>
    <property type="match status" value="1"/>
</dbReference>